<dbReference type="CDD" id="cd02440">
    <property type="entry name" value="AdoMet_MTases"/>
    <property type="match status" value="1"/>
</dbReference>
<evidence type="ECO:0000256" key="2">
    <source>
        <dbReference type="ARBA" id="ARBA00012534"/>
    </source>
</evidence>
<dbReference type="EC" id="2.1.1.80" evidence="2"/>
<organism evidence="7 8">
    <name type="scientific">Archangium gephyra</name>
    <dbReference type="NCBI Taxonomy" id="48"/>
    <lineage>
        <taxon>Bacteria</taxon>
        <taxon>Pseudomonadati</taxon>
        <taxon>Myxococcota</taxon>
        <taxon>Myxococcia</taxon>
        <taxon>Myxococcales</taxon>
        <taxon>Cystobacterineae</taxon>
        <taxon>Archangiaceae</taxon>
        <taxon>Archangium</taxon>
    </lineage>
</organism>
<dbReference type="GO" id="GO:0008983">
    <property type="term" value="F:protein-glutamate O-methyltransferase activity"/>
    <property type="evidence" value="ECO:0007669"/>
    <property type="project" value="UniProtKB-EC"/>
</dbReference>
<dbReference type="Pfam" id="PF01739">
    <property type="entry name" value="CheR"/>
    <property type="match status" value="1"/>
</dbReference>
<dbReference type="InterPro" id="IPR022642">
    <property type="entry name" value="CheR_C"/>
</dbReference>
<keyword evidence="5" id="KW-0949">S-adenosyl-L-methionine</keyword>
<dbReference type="AlphaFoldDB" id="A0A2W5T8B3"/>
<evidence type="ECO:0000313" key="8">
    <source>
        <dbReference type="Proteomes" id="UP000249061"/>
    </source>
</evidence>
<dbReference type="PRINTS" id="PR00996">
    <property type="entry name" value="CHERMTFRASE"/>
</dbReference>
<name>A0A2W5T8B3_9BACT</name>
<gene>
    <name evidence="7" type="ORF">DI536_26830</name>
</gene>
<dbReference type="GO" id="GO:0032259">
    <property type="term" value="P:methylation"/>
    <property type="evidence" value="ECO:0007669"/>
    <property type="project" value="UniProtKB-KW"/>
</dbReference>
<keyword evidence="3" id="KW-0489">Methyltransferase</keyword>
<dbReference type="SUPFAM" id="SSF53335">
    <property type="entry name" value="S-adenosyl-L-methionine-dependent methyltransferases"/>
    <property type="match status" value="1"/>
</dbReference>
<comment type="caution">
    <text evidence="7">The sequence shown here is derived from an EMBL/GenBank/DDBJ whole genome shotgun (WGS) entry which is preliminary data.</text>
</comment>
<comment type="catalytic activity">
    <reaction evidence="1">
        <text>L-glutamyl-[protein] + S-adenosyl-L-methionine = [protein]-L-glutamate 5-O-methyl ester + S-adenosyl-L-homocysteine</text>
        <dbReference type="Rhea" id="RHEA:24452"/>
        <dbReference type="Rhea" id="RHEA-COMP:10208"/>
        <dbReference type="Rhea" id="RHEA-COMP:10311"/>
        <dbReference type="ChEBI" id="CHEBI:29973"/>
        <dbReference type="ChEBI" id="CHEBI:57856"/>
        <dbReference type="ChEBI" id="CHEBI:59789"/>
        <dbReference type="ChEBI" id="CHEBI:82795"/>
        <dbReference type="EC" id="2.1.1.80"/>
    </reaction>
</comment>
<dbReference type="PANTHER" id="PTHR24422">
    <property type="entry name" value="CHEMOTAXIS PROTEIN METHYLTRANSFERASE"/>
    <property type="match status" value="1"/>
</dbReference>
<reference evidence="7 8" key="1">
    <citation type="submission" date="2017-08" db="EMBL/GenBank/DDBJ databases">
        <title>Infants hospitalized years apart are colonized by the same room-sourced microbial strains.</title>
        <authorList>
            <person name="Brooks B."/>
            <person name="Olm M.R."/>
            <person name="Firek B.A."/>
            <person name="Baker R."/>
            <person name="Thomas B.C."/>
            <person name="Morowitz M.J."/>
            <person name="Banfield J.F."/>
        </authorList>
    </citation>
    <scope>NUCLEOTIDE SEQUENCE [LARGE SCALE GENOMIC DNA]</scope>
    <source>
        <strain evidence="7">S2_003_000_R2_14</strain>
    </source>
</reference>
<proteinExistence type="predicted"/>
<dbReference type="PROSITE" id="PS50123">
    <property type="entry name" value="CHER"/>
    <property type="match status" value="1"/>
</dbReference>
<dbReference type="Gene3D" id="3.40.50.150">
    <property type="entry name" value="Vaccinia Virus protein VP39"/>
    <property type="match status" value="1"/>
</dbReference>
<feature type="domain" description="CheR-type methyltransferase" evidence="6">
    <location>
        <begin position="1"/>
        <end position="271"/>
    </location>
</feature>
<dbReference type="InterPro" id="IPR000780">
    <property type="entry name" value="CheR_MeTrfase"/>
</dbReference>
<dbReference type="Proteomes" id="UP000249061">
    <property type="component" value="Unassembled WGS sequence"/>
</dbReference>
<dbReference type="EMBL" id="QFQP01000029">
    <property type="protein sequence ID" value="PZR07725.1"/>
    <property type="molecule type" value="Genomic_DNA"/>
</dbReference>
<evidence type="ECO:0000256" key="3">
    <source>
        <dbReference type="ARBA" id="ARBA00022603"/>
    </source>
</evidence>
<keyword evidence="4" id="KW-0808">Transferase</keyword>
<evidence type="ECO:0000313" key="7">
    <source>
        <dbReference type="EMBL" id="PZR07725.1"/>
    </source>
</evidence>
<dbReference type="SUPFAM" id="SSF47757">
    <property type="entry name" value="Chemotaxis receptor methyltransferase CheR, N-terminal domain"/>
    <property type="match status" value="1"/>
</dbReference>
<dbReference type="InterPro" id="IPR050903">
    <property type="entry name" value="Bact_Chemotaxis_MeTrfase"/>
</dbReference>
<evidence type="ECO:0000256" key="1">
    <source>
        <dbReference type="ARBA" id="ARBA00001541"/>
    </source>
</evidence>
<dbReference type="InterPro" id="IPR036804">
    <property type="entry name" value="CheR_N_sf"/>
</dbReference>
<evidence type="ECO:0000256" key="4">
    <source>
        <dbReference type="ARBA" id="ARBA00022679"/>
    </source>
</evidence>
<dbReference type="InterPro" id="IPR029063">
    <property type="entry name" value="SAM-dependent_MTases_sf"/>
</dbReference>
<dbReference type="PANTHER" id="PTHR24422:SF10">
    <property type="entry name" value="CHEMOTAXIS PROTEIN METHYLTRANSFERASE 2"/>
    <property type="match status" value="1"/>
</dbReference>
<evidence type="ECO:0000256" key="5">
    <source>
        <dbReference type="ARBA" id="ARBA00022691"/>
    </source>
</evidence>
<evidence type="ECO:0000259" key="6">
    <source>
        <dbReference type="PROSITE" id="PS50123"/>
    </source>
</evidence>
<sequence>MSIDASQPLFTILKTLVESRAGLHYGPDERDLFLTRVTARAEEAGFGSLLDYYYFLRYDEAGAVELERLVDVLVVNETFFFRELKPLEVIVDRLLPPVVASGRRPRVWSAACSTGEEPYTLAMLLAERQLLDQVELIGSDISSRALARARSGTFGARSLRESSSSEYSTRWLRSTERGATIDERLRDAVNWQRINLADPTPMPPGSCDVILCRNVLIYFSDETAARVVQSLTRALRPGGVLFVGVAESLLRFGSGLDCQEIDQVFLYRKPS</sequence>
<dbReference type="Gene3D" id="1.10.155.10">
    <property type="entry name" value="Chemotaxis receptor methyltransferase CheR, N-terminal domain"/>
    <property type="match status" value="1"/>
</dbReference>
<protein>
    <recommendedName>
        <fullName evidence="2">protein-glutamate O-methyltransferase</fullName>
        <ecNumber evidence="2">2.1.1.80</ecNumber>
    </recommendedName>
</protein>
<dbReference type="SMART" id="SM00138">
    <property type="entry name" value="MeTrc"/>
    <property type="match status" value="1"/>
</dbReference>
<accession>A0A2W5T8B3</accession>